<protein>
    <submittedName>
        <fullName evidence="1">Uncharacterized protein</fullName>
    </submittedName>
</protein>
<dbReference type="RefSeq" id="WP_158022192.1">
    <property type="nucleotide sequence ID" value="NZ_CP065424.1"/>
</dbReference>
<evidence type="ECO:0000313" key="2">
    <source>
        <dbReference type="Proteomes" id="UP001159179"/>
    </source>
</evidence>
<name>A0AAW6T011_9BACI</name>
<gene>
    <name evidence="1" type="ORF">P5X88_16900</name>
</gene>
<dbReference type="Proteomes" id="UP001159179">
    <property type="component" value="Unassembled WGS sequence"/>
</dbReference>
<evidence type="ECO:0000313" key="1">
    <source>
        <dbReference type="EMBL" id="MDH5162614.1"/>
    </source>
</evidence>
<dbReference type="EMBL" id="JAROYP010000010">
    <property type="protein sequence ID" value="MDH5162614.1"/>
    <property type="molecule type" value="Genomic_DNA"/>
</dbReference>
<organism evidence="1 2">
    <name type="scientific">Heyndrickxia oleronia</name>
    <dbReference type="NCBI Taxonomy" id="38875"/>
    <lineage>
        <taxon>Bacteria</taxon>
        <taxon>Bacillati</taxon>
        <taxon>Bacillota</taxon>
        <taxon>Bacilli</taxon>
        <taxon>Bacillales</taxon>
        <taxon>Bacillaceae</taxon>
        <taxon>Heyndrickxia</taxon>
    </lineage>
</organism>
<reference evidence="1" key="1">
    <citation type="submission" date="2023-03" db="EMBL/GenBank/DDBJ databases">
        <title>Bacterial isolates from washroom surfaces on a university campus.</title>
        <authorList>
            <person name="Holman D.B."/>
            <person name="Gzyl K.E."/>
            <person name="Taheri A.E."/>
        </authorList>
    </citation>
    <scope>NUCLEOTIDE SEQUENCE</scope>
    <source>
        <strain evidence="1">RD03</strain>
    </source>
</reference>
<accession>A0AAW6T011</accession>
<dbReference type="AlphaFoldDB" id="A0AAW6T011"/>
<proteinExistence type="predicted"/>
<sequence length="58" mass="6812">MHLLDFEKRIDNCKSLEMLQAETQIILGIMQNEPCNSKIFNDYINILEKISLKSKNLE</sequence>
<comment type="caution">
    <text evidence="1">The sequence shown here is derived from an EMBL/GenBank/DDBJ whole genome shotgun (WGS) entry which is preliminary data.</text>
</comment>